<feature type="domain" description="Heterokaryon incompatibility" evidence="1">
    <location>
        <begin position="86"/>
        <end position="217"/>
    </location>
</feature>
<dbReference type="InterPro" id="IPR052895">
    <property type="entry name" value="HetReg/Transcr_Mod"/>
</dbReference>
<name>A0A9P4HD82_9PLEO</name>
<gene>
    <name evidence="2" type="ORF">EK21DRAFT_110314</name>
</gene>
<keyword evidence="3" id="KW-1185">Reference proteome</keyword>
<dbReference type="Proteomes" id="UP000799777">
    <property type="component" value="Unassembled WGS sequence"/>
</dbReference>
<dbReference type="InterPro" id="IPR010730">
    <property type="entry name" value="HET"/>
</dbReference>
<comment type="caution">
    <text evidence="2">The sequence shown here is derived from an EMBL/GenBank/DDBJ whole genome shotgun (WGS) entry which is preliminary data.</text>
</comment>
<evidence type="ECO:0000313" key="3">
    <source>
        <dbReference type="Proteomes" id="UP000799777"/>
    </source>
</evidence>
<evidence type="ECO:0000313" key="2">
    <source>
        <dbReference type="EMBL" id="KAF2032104.1"/>
    </source>
</evidence>
<reference evidence="2" key="1">
    <citation type="journal article" date="2020" name="Stud. Mycol.">
        <title>101 Dothideomycetes genomes: a test case for predicting lifestyles and emergence of pathogens.</title>
        <authorList>
            <person name="Haridas S."/>
            <person name="Albert R."/>
            <person name="Binder M."/>
            <person name="Bloem J."/>
            <person name="Labutti K."/>
            <person name="Salamov A."/>
            <person name="Andreopoulos B."/>
            <person name="Baker S."/>
            <person name="Barry K."/>
            <person name="Bills G."/>
            <person name="Bluhm B."/>
            <person name="Cannon C."/>
            <person name="Castanera R."/>
            <person name="Culley D."/>
            <person name="Daum C."/>
            <person name="Ezra D."/>
            <person name="Gonzalez J."/>
            <person name="Henrissat B."/>
            <person name="Kuo A."/>
            <person name="Liang C."/>
            <person name="Lipzen A."/>
            <person name="Lutzoni F."/>
            <person name="Magnuson J."/>
            <person name="Mondo S."/>
            <person name="Nolan M."/>
            <person name="Ohm R."/>
            <person name="Pangilinan J."/>
            <person name="Park H.-J."/>
            <person name="Ramirez L."/>
            <person name="Alfaro M."/>
            <person name="Sun H."/>
            <person name="Tritt A."/>
            <person name="Yoshinaga Y."/>
            <person name="Zwiers L.-H."/>
            <person name="Turgeon B."/>
            <person name="Goodwin S."/>
            <person name="Spatafora J."/>
            <person name="Crous P."/>
            <person name="Grigoriev I."/>
        </authorList>
    </citation>
    <scope>NUCLEOTIDE SEQUENCE</scope>
    <source>
        <strain evidence="2">CBS 110217</strain>
    </source>
</reference>
<accession>A0A9P4HD82</accession>
<dbReference type="OrthoDB" id="194358at2759"/>
<dbReference type="EMBL" id="ML978175">
    <property type="protein sequence ID" value="KAF2032104.1"/>
    <property type="molecule type" value="Genomic_DNA"/>
</dbReference>
<proteinExistence type="predicted"/>
<evidence type="ECO:0000259" key="1">
    <source>
        <dbReference type="Pfam" id="PF06985"/>
    </source>
</evidence>
<sequence>MTYQAEAEIHKSDELPHTILLHPFNNHGHFASQPYTYQPLDRSKRQFRLFILHLVQEKAKNDASTSSCLAVHCDLTIHNIDSAPPYIALSYVWGDTSPTQVIHVNGQQFVVRQNLFDFLTTFVHDCGNVFHLWVDQICIDQTSKSERNYQVQMMSDIYSRRNCQCVIAWLGLESKTVAEQFLESPYSAEQYFESPYRSATHELLLNRYFTRLWIVQEILLASRIRILCGDNWIVWEQLTDAVMHAFLPGKVPPAGWIFDIRQAGNQRKPQLSLAEALAQFAWMGCQDPRDKFYGLLGIVETPDSSRARVDYSKSLESIFCDIINIIANPSHQVPSFTTETIVEHMRLARDMKLDDRSALQLELLYHRLYKRVRTQHGTRSWLVHLGYEESSKRWWYEHDGKRHFNNDRFASLRLEVERTLSFRIDVWKRKLLVLLLTRA</sequence>
<dbReference type="AlphaFoldDB" id="A0A9P4HD82"/>
<organism evidence="2 3">
    <name type="scientific">Setomelanomma holmii</name>
    <dbReference type="NCBI Taxonomy" id="210430"/>
    <lineage>
        <taxon>Eukaryota</taxon>
        <taxon>Fungi</taxon>
        <taxon>Dikarya</taxon>
        <taxon>Ascomycota</taxon>
        <taxon>Pezizomycotina</taxon>
        <taxon>Dothideomycetes</taxon>
        <taxon>Pleosporomycetidae</taxon>
        <taxon>Pleosporales</taxon>
        <taxon>Pleosporineae</taxon>
        <taxon>Phaeosphaeriaceae</taxon>
        <taxon>Setomelanomma</taxon>
    </lineage>
</organism>
<protein>
    <submittedName>
        <fullName evidence="2">HET-domain-containing protein</fullName>
    </submittedName>
</protein>
<dbReference type="Pfam" id="PF06985">
    <property type="entry name" value="HET"/>
    <property type="match status" value="1"/>
</dbReference>
<dbReference type="PANTHER" id="PTHR24148">
    <property type="entry name" value="ANKYRIN REPEAT DOMAIN-CONTAINING PROTEIN 39 HOMOLOG-RELATED"/>
    <property type="match status" value="1"/>
</dbReference>
<dbReference type="PANTHER" id="PTHR24148:SF73">
    <property type="entry name" value="HET DOMAIN PROTEIN (AFU_ORTHOLOGUE AFUA_8G01020)"/>
    <property type="match status" value="1"/>
</dbReference>